<evidence type="ECO:0000313" key="1">
    <source>
        <dbReference type="EMBL" id="UOO89529.1"/>
    </source>
</evidence>
<reference evidence="1 2" key="1">
    <citation type="journal article" date="2022" name="Res Sq">
        <title>Evolution of multicellular longitudinally dividing oral cavity symbionts (Neisseriaceae).</title>
        <authorList>
            <person name="Nyongesa S."/>
            <person name="Weber P."/>
            <person name="Bernet E."/>
            <person name="Pullido F."/>
            <person name="Nieckarz M."/>
            <person name="Delaby M."/>
            <person name="Nieves C."/>
            <person name="Viehboeck T."/>
            <person name="Krause N."/>
            <person name="Rivera-Millot A."/>
            <person name="Nakamura A."/>
            <person name="Vischer N."/>
            <person name="VanNieuwenhze M."/>
            <person name="Brun Y."/>
            <person name="Cava F."/>
            <person name="Bulgheresi S."/>
            <person name="Veyrier F."/>
        </authorList>
    </citation>
    <scope>NUCLEOTIDE SEQUENCE [LARGE SCALE GENOMIC DNA]</scope>
    <source>
        <strain evidence="1 2">SN4</strain>
    </source>
</reference>
<dbReference type="Proteomes" id="UP000832011">
    <property type="component" value="Chromosome"/>
</dbReference>
<evidence type="ECO:0000313" key="2">
    <source>
        <dbReference type="Proteomes" id="UP000832011"/>
    </source>
</evidence>
<dbReference type="InterPro" id="IPR036614">
    <property type="entry name" value="RusA-like_sf"/>
</dbReference>
<organism evidence="1 2">
    <name type="scientific">Vitreoscilla massiliensis</name>
    <dbReference type="NCBI Taxonomy" id="1689272"/>
    <lineage>
        <taxon>Bacteria</taxon>
        <taxon>Pseudomonadati</taxon>
        <taxon>Pseudomonadota</taxon>
        <taxon>Betaproteobacteria</taxon>
        <taxon>Neisseriales</taxon>
        <taxon>Neisseriaceae</taxon>
        <taxon>Vitreoscilla</taxon>
    </lineage>
</organism>
<sequence>MKTYMLPYPISANRYWKHFKGRSIVSKEAVAYKSQIAVIVGRAPIDNHVCLSIELLPKLTKSGEASKVCLDLDNCLKVALDALQGCLYVNDNQVRKIKLQYGEPVKDGGLLIRYEVME</sequence>
<dbReference type="EMBL" id="CP091511">
    <property type="protein sequence ID" value="UOO89529.1"/>
    <property type="molecule type" value="Genomic_DNA"/>
</dbReference>
<keyword evidence="2" id="KW-1185">Reference proteome</keyword>
<dbReference type="InterPro" id="IPR008822">
    <property type="entry name" value="Endonuclease_RusA-like"/>
</dbReference>
<proteinExistence type="predicted"/>
<dbReference type="Gene3D" id="3.30.1330.70">
    <property type="entry name" value="Holliday junction resolvase RusA"/>
    <property type="match status" value="1"/>
</dbReference>
<dbReference type="RefSeq" id="WP_058357218.1">
    <property type="nucleotide sequence ID" value="NZ_CABKVG010000010.1"/>
</dbReference>
<name>A0ABY4E160_9NEIS</name>
<gene>
    <name evidence="1" type="ORF">LVJ82_00675</name>
</gene>
<accession>A0ABY4E160</accession>
<dbReference type="SUPFAM" id="SSF103084">
    <property type="entry name" value="Holliday junction resolvase RusA"/>
    <property type="match status" value="1"/>
</dbReference>
<dbReference type="Pfam" id="PF05866">
    <property type="entry name" value="RusA"/>
    <property type="match status" value="1"/>
</dbReference>
<protein>
    <submittedName>
        <fullName evidence="1">RusA family crossover junction endodeoxyribonuclease</fullName>
    </submittedName>
</protein>